<accession>A0A016TP86</accession>
<evidence type="ECO:0000313" key="1">
    <source>
        <dbReference type="EMBL" id="EYC04452.1"/>
    </source>
</evidence>
<sequence length="100" mass="11190">MKVNVMRNLIKTSERIATGVSDTDGTIQRILFGNGYSSGKMTTWRPYSAPDGLALAKRVHAIVKKSQLPVRLIFRPPPTLEEILTPLRLYEDGCDEEGCR</sequence>
<dbReference type="EMBL" id="JARK01001423">
    <property type="protein sequence ID" value="EYC04452.1"/>
    <property type="molecule type" value="Genomic_DNA"/>
</dbReference>
<protein>
    <submittedName>
        <fullName evidence="1">Uncharacterized protein</fullName>
    </submittedName>
</protein>
<evidence type="ECO:0000313" key="2">
    <source>
        <dbReference type="Proteomes" id="UP000024635"/>
    </source>
</evidence>
<reference evidence="2" key="1">
    <citation type="journal article" date="2015" name="Nat. Genet.">
        <title>The genome and transcriptome of the zoonotic hookworm Ancylostoma ceylanicum identify infection-specific gene families.</title>
        <authorList>
            <person name="Schwarz E.M."/>
            <person name="Hu Y."/>
            <person name="Antoshechkin I."/>
            <person name="Miller M.M."/>
            <person name="Sternberg P.W."/>
            <person name="Aroian R.V."/>
        </authorList>
    </citation>
    <scope>NUCLEOTIDE SEQUENCE</scope>
    <source>
        <strain evidence="2">HY135</strain>
    </source>
</reference>
<proteinExistence type="predicted"/>
<organism evidence="1 2">
    <name type="scientific">Ancylostoma ceylanicum</name>
    <dbReference type="NCBI Taxonomy" id="53326"/>
    <lineage>
        <taxon>Eukaryota</taxon>
        <taxon>Metazoa</taxon>
        <taxon>Ecdysozoa</taxon>
        <taxon>Nematoda</taxon>
        <taxon>Chromadorea</taxon>
        <taxon>Rhabditida</taxon>
        <taxon>Rhabditina</taxon>
        <taxon>Rhabditomorpha</taxon>
        <taxon>Strongyloidea</taxon>
        <taxon>Ancylostomatidae</taxon>
        <taxon>Ancylostomatinae</taxon>
        <taxon>Ancylostoma</taxon>
    </lineage>
</organism>
<gene>
    <name evidence="1" type="primary">Acey_s0087.g2015</name>
    <name evidence="1" type="ORF">Y032_0087g2015</name>
</gene>
<dbReference type="OrthoDB" id="10060112at2759"/>
<keyword evidence="2" id="KW-1185">Reference proteome</keyword>
<dbReference type="Proteomes" id="UP000024635">
    <property type="component" value="Unassembled WGS sequence"/>
</dbReference>
<comment type="caution">
    <text evidence="1">The sequence shown here is derived from an EMBL/GenBank/DDBJ whole genome shotgun (WGS) entry which is preliminary data.</text>
</comment>
<dbReference type="AlphaFoldDB" id="A0A016TP86"/>
<name>A0A016TP86_9BILA</name>